<dbReference type="GO" id="GO:0000398">
    <property type="term" value="P:mRNA splicing, via spliceosome"/>
    <property type="evidence" value="ECO:0007669"/>
    <property type="project" value="TreeGrafter"/>
</dbReference>
<organism evidence="4 5">
    <name type="scientific">Nitzschia inconspicua</name>
    <dbReference type="NCBI Taxonomy" id="303405"/>
    <lineage>
        <taxon>Eukaryota</taxon>
        <taxon>Sar</taxon>
        <taxon>Stramenopiles</taxon>
        <taxon>Ochrophyta</taxon>
        <taxon>Bacillariophyta</taxon>
        <taxon>Bacillariophyceae</taxon>
        <taxon>Bacillariophycidae</taxon>
        <taxon>Bacillariales</taxon>
        <taxon>Bacillariaceae</taxon>
        <taxon>Nitzschia</taxon>
    </lineage>
</organism>
<dbReference type="GO" id="GO:0071013">
    <property type="term" value="C:catalytic step 2 spliceosome"/>
    <property type="evidence" value="ECO:0007669"/>
    <property type="project" value="TreeGrafter"/>
</dbReference>
<dbReference type="PANTHER" id="PTHR22842">
    <property type="entry name" value="WD40 REPEAT PROTEIN"/>
    <property type="match status" value="1"/>
</dbReference>
<keyword evidence="3" id="KW-0853">WD repeat</keyword>
<evidence type="ECO:0000256" key="1">
    <source>
        <dbReference type="ARBA" id="ARBA00004496"/>
    </source>
</evidence>
<accession>A0A9K3KCM6</accession>
<evidence type="ECO:0000256" key="3">
    <source>
        <dbReference type="PROSITE-ProRule" id="PRU00221"/>
    </source>
</evidence>
<reference evidence="4" key="2">
    <citation type="submission" date="2021-04" db="EMBL/GenBank/DDBJ databases">
        <authorList>
            <person name="Podell S."/>
        </authorList>
    </citation>
    <scope>NUCLEOTIDE SEQUENCE</scope>
    <source>
        <strain evidence="4">Hildebrandi</strain>
    </source>
</reference>
<evidence type="ECO:0000313" key="4">
    <source>
        <dbReference type="EMBL" id="KAG7340533.1"/>
    </source>
</evidence>
<dbReference type="Proteomes" id="UP000693970">
    <property type="component" value="Unassembled WGS sequence"/>
</dbReference>
<reference evidence="4" key="1">
    <citation type="journal article" date="2021" name="Sci. Rep.">
        <title>Diploid genomic architecture of Nitzschia inconspicua, an elite biomass production diatom.</title>
        <authorList>
            <person name="Oliver A."/>
            <person name="Podell S."/>
            <person name="Pinowska A."/>
            <person name="Traller J.C."/>
            <person name="Smith S.R."/>
            <person name="McClure R."/>
            <person name="Beliaev A."/>
            <person name="Bohutskyi P."/>
            <person name="Hill E.A."/>
            <person name="Rabines A."/>
            <person name="Zheng H."/>
            <person name="Allen L.Z."/>
            <person name="Kuo A."/>
            <person name="Grigoriev I.V."/>
            <person name="Allen A.E."/>
            <person name="Hazlebeck D."/>
            <person name="Allen E.E."/>
        </authorList>
    </citation>
    <scope>NUCLEOTIDE SEQUENCE</scope>
    <source>
        <strain evidence="4">Hildebrandi</strain>
    </source>
</reference>
<gene>
    <name evidence="4" type="ORF">IV203_024076</name>
</gene>
<dbReference type="Pfam" id="PF00400">
    <property type="entry name" value="WD40"/>
    <property type="match status" value="4"/>
</dbReference>
<dbReference type="SMART" id="SM00320">
    <property type="entry name" value="WD40"/>
    <property type="match status" value="6"/>
</dbReference>
<dbReference type="PROSITE" id="PS50082">
    <property type="entry name" value="WD_REPEATS_2"/>
    <property type="match status" value="1"/>
</dbReference>
<dbReference type="GO" id="GO:0005737">
    <property type="term" value="C:cytoplasm"/>
    <property type="evidence" value="ECO:0007669"/>
    <property type="project" value="UniProtKB-SubCell"/>
</dbReference>
<dbReference type="InterPro" id="IPR051980">
    <property type="entry name" value="WD_repeat_MORG1"/>
</dbReference>
<evidence type="ECO:0000256" key="2">
    <source>
        <dbReference type="ARBA" id="ARBA00022490"/>
    </source>
</evidence>
<dbReference type="PANTHER" id="PTHR22842:SF3">
    <property type="entry name" value="WD REPEAT DOMAIN-CONTAINING PROTEIN 83"/>
    <property type="match status" value="1"/>
</dbReference>
<comment type="subcellular location">
    <subcellularLocation>
        <location evidence="1">Cytoplasm</location>
    </subcellularLocation>
</comment>
<evidence type="ECO:0000313" key="5">
    <source>
        <dbReference type="Proteomes" id="UP000693970"/>
    </source>
</evidence>
<proteinExistence type="predicted"/>
<keyword evidence="2" id="KW-0963">Cytoplasm</keyword>
<keyword evidence="5" id="KW-1185">Reference proteome</keyword>
<feature type="repeat" description="WD" evidence="3">
    <location>
        <begin position="26"/>
        <end position="61"/>
    </location>
</feature>
<dbReference type="AlphaFoldDB" id="A0A9K3KCM6"/>
<dbReference type="OrthoDB" id="71437at2759"/>
<dbReference type="EMBL" id="JAGRRH010000027">
    <property type="protein sequence ID" value="KAG7340533.1"/>
    <property type="molecule type" value="Genomic_DNA"/>
</dbReference>
<comment type="caution">
    <text evidence="4">The sequence shown here is derived from an EMBL/GenBank/DDBJ whole genome shotgun (WGS) entry which is preliminary data.</text>
</comment>
<dbReference type="InterPro" id="IPR001680">
    <property type="entry name" value="WD40_rpt"/>
</dbReference>
<protein>
    <submittedName>
        <fullName evidence="4">WD repeat-containing protein</fullName>
    </submittedName>
</protein>
<sequence length="379" mass="41385">MKDIHDATSASFSTANALPQRPVARLSGHDGPVQDVCWHGSSKTTKYCLTAGHDRSVRLWSPFRVDPDYIEKTKQNMTKKRPIPQAQHSAHQDLPPVLEIQKYTSGLAYEVNAIAVAGSSSSDHPDLLLAASNKTMHVMDIVTAKSLRKLDGHHSGRINSVAAYQQEVYLSASFDTTVALWDGRALNNRRPIQILRDAKDSITDVLVTVEEAVDDSCMNSCAYIRTASVDGCVRTYDLRKGILQSDSVGSSITTISLSKDRQCLVVSCLDGCIRLLDINSGELMNTYQGDHVAGNYGLQVDILADDATIVSGSEDGSVVLYDLVSAASKILPGETRRPTCAIAAHPTQPATLLTASYDNRTVVWSHEEDTRWQEQLSIE</sequence>
<name>A0A9K3KCM6_9STRA</name>